<dbReference type="EMBL" id="CP029487">
    <property type="protein sequence ID" value="QCT70179.1"/>
    <property type="molecule type" value="Genomic_DNA"/>
</dbReference>
<dbReference type="SMART" id="SM00893">
    <property type="entry name" value="ETF"/>
    <property type="match status" value="1"/>
</dbReference>
<accession>A0A4P9C478</accession>
<feature type="domain" description="Electron transfer flavoprotein alpha/beta-subunit N-terminal" evidence="2">
    <location>
        <begin position="22"/>
        <end position="214"/>
    </location>
</feature>
<dbReference type="GO" id="GO:0009055">
    <property type="term" value="F:electron transfer activity"/>
    <property type="evidence" value="ECO:0007669"/>
    <property type="project" value="InterPro"/>
</dbReference>
<organism evidence="3 4">
    <name type="scientific">Eubacterium maltosivorans</name>
    <dbReference type="NCBI Taxonomy" id="2041044"/>
    <lineage>
        <taxon>Bacteria</taxon>
        <taxon>Bacillati</taxon>
        <taxon>Bacillota</taxon>
        <taxon>Clostridia</taxon>
        <taxon>Eubacteriales</taxon>
        <taxon>Eubacteriaceae</taxon>
        <taxon>Eubacterium</taxon>
    </lineage>
</organism>
<reference evidence="3 4" key="1">
    <citation type="submission" date="2018-05" db="EMBL/GenBank/DDBJ databases">
        <title>Genome comparison of Eubacterium sp.</title>
        <authorList>
            <person name="Feng Y."/>
            <person name="Sanchez-Andrea I."/>
            <person name="Stams A.J.M."/>
            <person name="De Vos W.M."/>
        </authorList>
    </citation>
    <scope>NUCLEOTIDE SEQUENCE [LARGE SCALE GENOMIC DNA]</scope>
    <source>
        <strain evidence="3 4">YI</strain>
    </source>
</reference>
<dbReference type="PIRSF" id="PIRSF000090">
    <property type="entry name" value="Beta-ETF"/>
    <property type="match status" value="1"/>
</dbReference>
<gene>
    <name evidence="3" type="ORF">CPZ25_002235</name>
</gene>
<evidence type="ECO:0000313" key="3">
    <source>
        <dbReference type="EMBL" id="QCT70179.1"/>
    </source>
</evidence>
<name>A0A4P9C478_EUBML</name>
<keyword evidence="4" id="KW-1185">Reference proteome</keyword>
<dbReference type="Proteomes" id="UP000218387">
    <property type="component" value="Chromosome"/>
</dbReference>
<sequence length="263" mass="29058">MKTLVCIKQVPGTSNVEVDPETGVLIRDGIESKMNPYDLYALETALRLREDLGGTITTLSMGPMQTKEVIYESFYMGADDGCLLSDRKFGGADVVATSYTLAQGAKKLGDFDLIICGKQTTDGDTAQVGPEMAEFLSIPHVTNVGKILQADEKGLTVQMNMEDTVEIQHVPYPCLITVDKDIYTPRLPSYKRKLDLEKTQEIKVLTLKDMYDTDEKNYGLNGSATQVERIFPPESNVEKTTYEGSGKEVAQALYGILAEKKYV</sequence>
<dbReference type="RefSeq" id="WP_058694775.1">
    <property type="nucleotide sequence ID" value="NZ_CP029487.1"/>
</dbReference>
<dbReference type="InterPro" id="IPR012255">
    <property type="entry name" value="ETF_b"/>
</dbReference>
<dbReference type="Pfam" id="PF01012">
    <property type="entry name" value="ETF"/>
    <property type="match status" value="1"/>
</dbReference>
<evidence type="ECO:0000256" key="1">
    <source>
        <dbReference type="ARBA" id="ARBA00042002"/>
    </source>
</evidence>
<protein>
    <recommendedName>
        <fullName evidence="1">Electron transfer flavoprotein small subunit</fullName>
    </recommendedName>
</protein>
<proteinExistence type="predicted"/>
<dbReference type="PANTHER" id="PTHR21294">
    <property type="entry name" value="ELECTRON TRANSFER FLAVOPROTEIN BETA-SUBUNIT"/>
    <property type="match status" value="1"/>
</dbReference>
<evidence type="ECO:0000259" key="2">
    <source>
        <dbReference type="SMART" id="SM00893"/>
    </source>
</evidence>
<dbReference type="InterPro" id="IPR014729">
    <property type="entry name" value="Rossmann-like_a/b/a_fold"/>
</dbReference>
<dbReference type="PANTHER" id="PTHR21294:SF17">
    <property type="entry name" value="PROTEIN FIXA"/>
    <property type="match status" value="1"/>
</dbReference>
<dbReference type="InterPro" id="IPR014730">
    <property type="entry name" value="ETF_a/b_N"/>
</dbReference>
<dbReference type="SUPFAM" id="SSF52402">
    <property type="entry name" value="Adenine nucleotide alpha hydrolases-like"/>
    <property type="match status" value="1"/>
</dbReference>
<evidence type="ECO:0000313" key="4">
    <source>
        <dbReference type="Proteomes" id="UP000218387"/>
    </source>
</evidence>
<dbReference type="InterPro" id="IPR033948">
    <property type="entry name" value="ETF_beta_N"/>
</dbReference>
<dbReference type="AlphaFoldDB" id="A0A4P9C478"/>
<dbReference type="KEGG" id="emt:CPZ25_002235"/>
<dbReference type="CDD" id="cd01714">
    <property type="entry name" value="ETF_beta"/>
    <property type="match status" value="1"/>
</dbReference>
<dbReference type="Gene3D" id="3.40.50.620">
    <property type="entry name" value="HUPs"/>
    <property type="match status" value="1"/>
</dbReference>